<evidence type="ECO:0000259" key="1">
    <source>
        <dbReference type="Pfam" id="PF09423"/>
    </source>
</evidence>
<dbReference type="Pfam" id="PF25077">
    <property type="entry name" value="DUF7800"/>
    <property type="match status" value="1"/>
</dbReference>
<keyword evidence="4" id="KW-1185">Reference proteome</keyword>
<sequence length="604" mass="66340">MAPRPSTSTIPSSPSRTTDPALILGPMLRHVDATSATIWVETRDAAEVIVRSGQDEWSARTFAAHGHHYALVGIDGLAPGSVRAYTVDVNGERVWPNGSGFPPSSIATLDPGRPLRLAFGSCRTSVPHDPGGNRTHGVDSLRAFALHLAADPRAPRPDLALFLGDQVYADSTSSQMRDFIASRRSLREPPGKELKDYEEYAHLYRLAWSDPANRWLLSTLPTAMLFDDHDLRDDWNASLSWKRKMEATGWWQDRVVAGLGTYWVYQHLGNLSPAARAEDPLWQMVAAHDGPGELDLTGELDAFADHADKEPASYHWSYRYDIGDVRLVMLDTRASRQLEPEQRGLLDAAAMQWLDGQLRGGVRHLLIGSSLPFLLPTGLHNLEAWNEALCNGRWGRGPAVAGEWLRQTFDLEHWAAFERSFQRVASMVVELASGQRGPAPETVTFLSGDVHYSYVAEVEREDAAGGGQAAGASGEGAGSTEGAPSRILQAVCSPVRNPLPRWLRFFSALMSYGPAAAVGARLAHSAKVPDPPFAWHKVKGPWFDNNLAVLEEVPDGLLVKWHTGVVDEGRHWQPRLETVAELVLGAPRSPRSPRHSVAGKRARR</sequence>
<dbReference type="InterPro" id="IPR018946">
    <property type="entry name" value="PhoD-like_MPP"/>
</dbReference>
<dbReference type="InterPro" id="IPR038607">
    <property type="entry name" value="PhoD-like_sf"/>
</dbReference>
<dbReference type="Gene3D" id="3.60.21.70">
    <property type="entry name" value="PhoD-like phosphatase"/>
    <property type="match status" value="1"/>
</dbReference>
<gene>
    <name evidence="3" type="ORF">NCCP1664_12570</name>
</gene>
<name>A0A5A7NPN4_9MICC</name>
<accession>A0A5A7NPN4</accession>
<feature type="domain" description="DUF7800" evidence="2">
    <location>
        <begin position="20"/>
        <end position="105"/>
    </location>
</feature>
<dbReference type="SUPFAM" id="SSF56300">
    <property type="entry name" value="Metallo-dependent phosphatases"/>
    <property type="match status" value="1"/>
</dbReference>
<feature type="domain" description="PhoD-like phosphatase metallophosphatase" evidence="1">
    <location>
        <begin position="153"/>
        <end position="461"/>
    </location>
</feature>
<dbReference type="AlphaFoldDB" id="A0A5A7NPN4"/>
<dbReference type="Pfam" id="PF09423">
    <property type="entry name" value="PhoD"/>
    <property type="match status" value="1"/>
</dbReference>
<reference evidence="3 4" key="1">
    <citation type="submission" date="2019-09" db="EMBL/GenBank/DDBJ databases">
        <title>Arthrobacter zafarii sp. nov., a moderately thermotolerant and halotolerant actinobacterium isolated from Cholistan desert soil of Pakistan.</title>
        <authorList>
            <person name="Amin A."/>
            <person name="Ahmed I."/>
            <person name="Khalid N."/>
            <person name="Schumann P."/>
            <person name="Busse H.J."/>
            <person name="Khan I.U."/>
            <person name="Li S."/>
            <person name="Li W.J."/>
        </authorList>
    </citation>
    <scope>NUCLEOTIDE SEQUENCE [LARGE SCALE GENOMIC DNA]</scope>
    <source>
        <strain evidence="3 4">NCCP-1664</strain>
    </source>
</reference>
<dbReference type="InterPro" id="IPR029052">
    <property type="entry name" value="Metallo-depent_PP-like"/>
</dbReference>
<proteinExistence type="predicted"/>
<protein>
    <submittedName>
        <fullName evidence="3">Metallophosphatase</fullName>
    </submittedName>
</protein>
<dbReference type="PANTHER" id="PTHR37031">
    <property type="entry name" value="METALLOPHOSPHATASE BINDING DOMAIN PROTEIN"/>
    <property type="match status" value="1"/>
</dbReference>
<evidence type="ECO:0000313" key="3">
    <source>
        <dbReference type="EMBL" id="GER22760.1"/>
    </source>
</evidence>
<evidence type="ECO:0000313" key="4">
    <source>
        <dbReference type="Proteomes" id="UP000325307"/>
    </source>
</evidence>
<organism evidence="3 4">
    <name type="scientific">Zafaria cholistanensis</name>
    <dbReference type="NCBI Taxonomy" id="1682741"/>
    <lineage>
        <taxon>Bacteria</taxon>
        <taxon>Bacillati</taxon>
        <taxon>Actinomycetota</taxon>
        <taxon>Actinomycetes</taxon>
        <taxon>Micrococcales</taxon>
        <taxon>Micrococcaceae</taxon>
        <taxon>Zafaria</taxon>
    </lineage>
</organism>
<evidence type="ECO:0000259" key="2">
    <source>
        <dbReference type="Pfam" id="PF25077"/>
    </source>
</evidence>
<dbReference type="PANTHER" id="PTHR37031:SF2">
    <property type="entry name" value="PHOD-LIKE PHOSPHATASE METALLOPHOSPHATASE DOMAIN-CONTAINING PROTEIN"/>
    <property type="match status" value="1"/>
</dbReference>
<dbReference type="RefSeq" id="WP_225873713.1">
    <property type="nucleotide sequence ID" value="NZ_BKDJ01000005.1"/>
</dbReference>
<comment type="caution">
    <text evidence="3">The sequence shown here is derived from an EMBL/GenBank/DDBJ whole genome shotgun (WGS) entry which is preliminary data.</text>
</comment>
<dbReference type="CDD" id="cd07389">
    <property type="entry name" value="MPP_PhoD"/>
    <property type="match status" value="1"/>
</dbReference>
<dbReference type="Proteomes" id="UP000325307">
    <property type="component" value="Unassembled WGS sequence"/>
</dbReference>
<dbReference type="InterPro" id="IPR056702">
    <property type="entry name" value="DUF7800"/>
</dbReference>
<dbReference type="EMBL" id="BKDJ01000005">
    <property type="protein sequence ID" value="GER22760.1"/>
    <property type="molecule type" value="Genomic_DNA"/>
</dbReference>